<dbReference type="PANTHER" id="PTHR43163">
    <property type="entry name" value="DIPEPTIDE TRANSPORT SYSTEM PERMEASE PROTEIN DPPB-RELATED"/>
    <property type="match status" value="1"/>
</dbReference>
<keyword evidence="3" id="KW-1003">Cell membrane</keyword>
<feature type="transmembrane region" description="Helical" evidence="7">
    <location>
        <begin position="176"/>
        <end position="195"/>
    </location>
</feature>
<comment type="similarity">
    <text evidence="7">Belongs to the binding-protein-dependent transport system permease family.</text>
</comment>
<feature type="transmembrane region" description="Helical" evidence="7">
    <location>
        <begin position="144"/>
        <end position="164"/>
    </location>
</feature>
<evidence type="ECO:0000313" key="9">
    <source>
        <dbReference type="EMBL" id="OZG66157.1"/>
    </source>
</evidence>
<dbReference type="Pfam" id="PF19300">
    <property type="entry name" value="BPD_transp_1_N"/>
    <property type="match status" value="1"/>
</dbReference>
<keyword evidence="4 7" id="KW-0812">Transmembrane</keyword>
<keyword evidence="6 7" id="KW-0472">Membrane</keyword>
<accession>A0A261G414</accession>
<organism evidence="9 10">
    <name type="scientific">Bifidobacterium hapali</name>
    <dbReference type="NCBI Taxonomy" id="1630172"/>
    <lineage>
        <taxon>Bacteria</taxon>
        <taxon>Bacillati</taxon>
        <taxon>Actinomycetota</taxon>
        <taxon>Actinomycetes</taxon>
        <taxon>Bifidobacteriales</taxon>
        <taxon>Bifidobacteriaceae</taxon>
        <taxon>Bifidobacterium</taxon>
    </lineage>
</organism>
<evidence type="ECO:0000256" key="1">
    <source>
        <dbReference type="ARBA" id="ARBA00004651"/>
    </source>
</evidence>
<feature type="transmembrane region" description="Helical" evidence="7">
    <location>
        <begin position="231"/>
        <end position="256"/>
    </location>
</feature>
<comment type="caution">
    <text evidence="9">The sequence shown here is derived from an EMBL/GenBank/DDBJ whole genome shotgun (WGS) entry which is preliminary data.</text>
</comment>
<dbReference type="GO" id="GO:0055085">
    <property type="term" value="P:transmembrane transport"/>
    <property type="evidence" value="ECO:0007669"/>
    <property type="project" value="InterPro"/>
</dbReference>
<dbReference type="PANTHER" id="PTHR43163:SF6">
    <property type="entry name" value="DIPEPTIDE TRANSPORT SYSTEM PERMEASE PROTEIN DPPB-RELATED"/>
    <property type="match status" value="1"/>
</dbReference>
<keyword evidence="2 7" id="KW-0813">Transport</keyword>
<evidence type="ECO:0000256" key="5">
    <source>
        <dbReference type="ARBA" id="ARBA00022989"/>
    </source>
</evidence>
<reference evidence="9 10" key="1">
    <citation type="journal article" date="2017" name="BMC Genomics">
        <title>Comparative genomic and phylogenomic analyses of the Bifidobacteriaceae family.</title>
        <authorList>
            <person name="Lugli G.A."/>
            <person name="Milani C."/>
            <person name="Turroni F."/>
            <person name="Duranti S."/>
            <person name="Mancabelli L."/>
            <person name="Mangifesta M."/>
            <person name="Ferrario C."/>
            <person name="Modesto M."/>
            <person name="Mattarelli P."/>
            <person name="Jiri K."/>
            <person name="van Sinderen D."/>
            <person name="Ventura M."/>
        </authorList>
    </citation>
    <scope>NUCLEOTIDE SEQUENCE [LARGE SCALE GENOMIC DNA]</scope>
    <source>
        <strain evidence="9 10">DSM 100202</strain>
    </source>
</reference>
<dbReference type="Gene3D" id="1.10.3720.10">
    <property type="entry name" value="MetI-like"/>
    <property type="match status" value="1"/>
</dbReference>
<feature type="transmembrane region" description="Helical" evidence="7">
    <location>
        <begin position="103"/>
        <end position="124"/>
    </location>
</feature>
<evidence type="ECO:0000256" key="3">
    <source>
        <dbReference type="ARBA" id="ARBA00022475"/>
    </source>
</evidence>
<dbReference type="InterPro" id="IPR000515">
    <property type="entry name" value="MetI-like"/>
</dbReference>
<name>A0A261G414_9BIFI</name>
<evidence type="ECO:0000256" key="7">
    <source>
        <dbReference type="RuleBase" id="RU363032"/>
    </source>
</evidence>
<dbReference type="OrthoDB" id="9778910at2"/>
<keyword evidence="10" id="KW-1185">Reference proteome</keyword>
<dbReference type="SUPFAM" id="SSF161098">
    <property type="entry name" value="MetI-like"/>
    <property type="match status" value="1"/>
</dbReference>
<proteinExistence type="inferred from homology"/>
<gene>
    <name evidence="9" type="ORF">BHAP_0477</name>
</gene>
<feature type="domain" description="ABC transmembrane type-1" evidence="8">
    <location>
        <begin position="97"/>
        <end position="299"/>
    </location>
</feature>
<feature type="transmembrane region" description="Helical" evidence="7">
    <location>
        <begin position="12"/>
        <end position="33"/>
    </location>
</feature>
<dbReference type="Proteomes" id="UP000216074">
    <property type="component" value="Unassembled WGS sequence"/>
</dbReference>
<evidence type="ECO:0000259" key="8">
    <source>
        <dbReference type="PROSITE" id="PS50928"/>
    </source>
</evidence>
<evidence type="ECO:0000313" key="10">
    <source>
        <dbReference type="Proteomes" id="UP000216074"/>
    </source>
</evidence>
<evidence type="ECO:0000256" key="4">
    <source>
        <dbReference type="ARBA" id="ARBA00022692"/>
    </source>
</evidence>
<dbReference type="CDD" id="cd06261">
    <property type="entry name" value="TM_PBP2"/>
    <property type="match status" value="1"/>
</dbReference>
<dbReference type="InterPro" id="IPR045621">
    <property type="entry name" value="BPD_transp_1_N"/>
</dbReference>
<dbReference type="RefSeq" id="WP_094729223.1">
    <property type="nucleotide sequence ID" value="NZ_MWWY01000008.1"/>
</dbReference>
<dbReference type="PROSITE" id="PS50928">
    <property type="entry name" value="ABC_TM1"/>
    <property type="match status" value="1"/>
</dbReference>
<dbReference type="EMBL" id="MWWY01000008">
    <property type="protein sequence ID" value="OZG66157.1"/>
    <property type="molecule type" value="Genomic_DNA"/>
</dbReference>
<evidence type="ECO:0000256" key="2">
    <source>
        <dbReference type="ARBA" id="ARBA00022448"/>
    </source>
</evidence>
<dbReference type="GO" id="GO:0005886">
    <property type="term" value="C:plasma membrane"/>
    <property type="evidence" value="ECO:0007669"/>
    <property type="project" value="UniProtKB-SubCell"/>
</dbReference>
<dbReference type="Pfam" id="PF00528">
    <property type="entry name" value="BPD_transp_1"/>
    <property type="match status" value="1"/>
</dbReference>
<dbReference type="InterPro" id="IPR035906">
    <property type="entry name" value="MetI-like_sf"/>
</dbReference>
<keyword evidence="5 7" id="KW-1133">Transmembrane helix</keyword>
<comment type="subcellular location">
    <subcellularLocation>
        <location evidence="1 7">Cell membrane</location>
        <topology evidence="1 7">Multi-pass membrane protein</topology>
    </subcellularLocation>
</comment>
<sequence>MRRWLTFIGSRLIMMAVTMLIIITVTFFLMHALPGTPYANQALISNAQLAQLNKKYGFDQPLIVQYFAYLNSVLHGDFGISLQFSDQPVTTLMATRIGPSIQLGLQAVILGTIVGVLLGALAAANQNTWIDRFCSSIAILGRSVPNYVVAVIVQSIFAISLKLLPVGLWDQGFRSTILPTIALSIAPLADAARFIRTEMIDVLTSDYIELARAKGMSEPMIIIRHALRNSLIPLITVIGPMIAGLMTGSLVIETIFSVPGIGEQFTKSILSNDYYTIMAVTIWYSAVLVVVVFLMDVLYQIADPRVRIVGKEGE</sequence>
<evidence type="ECO:0000256" key="6">
    <source>
        <dbReference type="ARBA" id="ARBA00023136"/>
    </source>
</evidence>
<feature type="transmembrane region" description="Helical" evidence="7">
    <location>
        <begin position="276"/>
        <end position="299"/>
    </location>
</feature>
<dbReference type="AlphaFoldDB" id="A0A261G414"/>
<protein>
    <submittedName>
        <fullName evidence="9">Peptide ABC transporter permease</fullName>
    </submittedName>
</protein>